<keyword evidence="4" id="KW-1185">Reference proteome</keyword>
<dbReference type="Gene3D" id="3.60.21.10">
    <property type="match status" value="1"/>
</dbReference>
<dbReference type="Proteomes" id="UP000236318">
    <property type="component" value="Unassembled WGS sequence"/>
</dbReference>
<evidence type="ECO:0000256" key="1">
    <source>
        <dbReference type="SAM" id="MobiDB-lite"/>
    </source>
</evidence>
<proteinExistence type="predicted"/>
<feature type="domain" description="Calcineurin-like phosphoesterase" evidence="2">
    <location>
        <begin position="21"/>
        <end position="255"/>
    </location>
</feature>
<feature type="compositionally biased region" description="Polar residues" evidence="1">
    <location>
        <begin position="1"/>
        <end position="16"/>
    </location>
</feature>
<dbReference type="AlphaFoldDB" id="A0A2K4Y8P4"/>
<dbReference type="GO" id="GO:0016787">
    <property type="term" value="F:hydrolase activity"/>
    <property type="evidence" value="ECO:0007669"/>
    <property type="project" value="InterPro"/>
</dbReference>
<name>A0A2K4Y8P4_9MYCO</name>
<dbReference type="PANTHER" id="PTHR36492:SF2">
    <property type="entry name" value="[ACYL-CARRIER-PROTEIN] PHOSPHODIESTERASE PPTH"/>
    <property type="match status" value="1"/>
</dbReference>
<dbReference type="SUPFAM" id="SSF56300">
    <property type="entry name" value="Metallo-dependent phosphatases"/>
    <property type="match status" value="1"/>
</dbReference>
<dbReference type="InterPro" id="IPR029052">
    <property type="entry name" value="Metallo-depent_PP-like"/>
</dbReference>
<dbReference type="InterPro" id="IPR004843">
    <property type="entry name" value="Calcineurin-like_PHP"/>
</dbReference>
<accession>A0A2K4Y8P4</accession>
<dbReference type="Pfam" id="PF00149">
    <property type="entry name" value="Metallophos"/>
    <property type="match status" value="1"/>
</dbReference>
<evidence type="ECO:0000313" key="3">
    <source>
        <dbReference type="EMBL" id="SOX53155.1"/>
    </source>
</evidence>
<comment type="caution">
    <text evidence="3">The sequence shown here is derived from an EMBL/GenBank/DDBJ whole genome shotgun (WGS) entry which is preliminary data.</text>
</comment>
<evidence type="ECO:0000313" key="4">
    <source>
        <dbReference type="Proteomes" id="UP000236318"/>
    </source>
</evidence>
<organism evidence="3 4">
    <name type="scientific">Mycobacterium ahvazicum</name>
    <dbReference type="NCBI Taxonomy" id="1964395"/>
    <lineage>
        <taxon>Bacteria</taxon>
        <taxon>Bacillati</taxon>
        <taxon>Actinomycetota</taxon>
        <taxon>Actinomycetes</taxon>
        <taxon>Mycobacteriales</taxon>
        <taxon>Mycobacteriaceae</taxon>
        <taxon>Mycobacterium</taxon>
        <taxon>Mycobacterium simiae complex</taxon>
    </lineage>
</organism>
<dbReference type="PANTHER" id="PTHR36492">
    <property type="match status" value="1"/>
</dbReference>
<evidence type="ECO:0000259" key="2">
    <source>
        <dbReference type="Pfam" id="PF00149"/>
    </source>
</evidence>
<dbReference type="CDD" id="cd00838">
    <property type="entry name" value="MPP_superfamily"/>
    <property type="match status" value="1"/>
</dbReference>
<dbReference type="InterPro" id="IPR052963">
    <property type="entry name" value="Pantetheine_PDE"/>
</dbReference>
<dbReference type="EMBL" id="FXEG02000002">
    <property type="protein sequence ID" value="SOX53155.1"/>
    <property type="molecule type" value="Genomic_DNA"/>
</dbReference>
<gene>
    <name evidence="3" type="ORF">MAAFP003_1825</name>
</gene>
<feature type="non-terminal residue" evidence="3">
    <location>
        <position position="1"/>
    </location>
</feature>
<sequence length="329" mass="38096">VVGNESGQDSANGGQPTPQPTLWAVSDLHTGHMGNKPVTESLHPSSPDDWLIVAGDVAERTDEIRWALDLLRRRFAKVIWVPGNHELWTTNRDPNQVFGKARYDYLVNMCDEMGVITPEHPYPVWTERGGPATIVPMFLLYDYTFLPEGALSKAQGLEIARENNVVATDEFLLSSEPYPTRDAWCRERVDITRARLEQLDWMTPTVLVNHFPLVRDPCDALFYPEFSLWCGTTKTADWHTRYNAVCSVYGHLHIPRTTWYDDVRFEEVSVGYPREWRRRKPYSWLRQILPDPKYAPGYLNDFGGHFVITPEMKAQSEQFREKLRQRQSR</sequence>
<protein>
    <submittedName>
        <fullName evidence="3">Metallophosphoesterase</fullName>
    </submittedName>
</protein>
<feature type="region of interest" description="Disordered" evidence="1">
    <location>
        <begin position="1"/>
        <end position="21"/>
    </location>
</feature>
<reference evidence="3" key="1">
    <citation type="submission" date="2018-01" db="EMBL/GenBank/DDBJ databases">
        <authorList>
            <consortium name="Urmite Genomes"/>
        </authorList>
    </citation>
    <scope>NUCLEOTIDE SEQUENCE [LARGE SCALE GENOMIC DNA]</scope>
    <source>
        <strain evidence="3">AFP003</strain>
    </source>
</reference>